<evidence type="ECO:0000256" key="5">
    <source>
        <dbReference type="ARBA" id="ARBA00022692"/>
    </source>
</evidence>
<dbReference type="EMBL" id="SMGO01000003">
    <property type="protein sequence ID" value="TCK80844.1"/>
    <property type="molecule type" value="Genomic_DNA"/>
</dbReference>
<keyword evidence="5 11" id="KW-0812">Transmembrane</keyword>
<dbReference type="InterPro" id="IPR001734">
    <property type="entry name" value="Na/solute_symporter"/>
</dbReference>
<keyword evidence="4" id="KW-1003">Cell membrane</keyword>
<dbReference type="Pfam" id="PF24996">
    <property type="entry name" value="NANM"/>
    <property type="match status" value="2"/>
</dbReference>
<dbReference type="PANTHER" id="PTHR42985:SF40">
    <property type="entry name" value="LD47995P-RELATED"/>
    <property type="match status" value="1"/>
</dbReference>
<feature type="transmembrane region" description="Helical" evidence="11">
    <location>
        <begin position="538"/>
        <end position="564"/>
    </location>
</feature>
<dbReference type="GO" id="GO:0005886">
    <property type="term" value="C:plasma membrane"/>
    <property type="evidence" value="ECO:0007669"/>
    <property type="project" value="UniProtKB-SubCell"/>
</dbReference>
<feature type="transmembrane region" description="Helical" evidence="11">
    <location>
        <begin position="471"/>
        <end position="495"/>
    </location>
</feature>
<evidence type="ECO:0000256" key="3">
    <source>
        <dbReference type="ARBA" id="ARBA00022448"/>
    </source>
</evidence>
<dbReference type="InterPro" id="IPR015915">
    <property type="entry name" value="Kelch-typ_b-propeller"/>
</dbReference>
<feature type="signal peptide" evidence="12">
    <location>
        <begin position="1"/>
        <end position="23"/>
    </location>
</feature>
<feature type="transmembrane region" description="Helical" evidence="11">
    <location>
        <begin position="358"/>
        <end position="378"/>
    </location>
</feature>
<feature type="transmembrane region" description="Helical" evidence="11">
    <location>
        <begin position="808"/>
        <end position="829"/>
    </location>
</feature>
<keyword evidence="14" id="KW-1185">Reference proteome</keyword>
<keyword evidence="10" id="KW-0739">Sodium transport</keyword>
<comment type="caution">
    <text evidence="13">The sequence shown here is derived from an EMBL/GenBank/DDBJ whole genome shotgun (WGS) entry which is preliminary data.</text>
</comment>
<dbReference type="NCBIfam" id="TIGR00813">
    <property type="entry name" value="sss"/>
    <property type="match status" value="1"/>
</dbReference>
<dbReference type="SUPFAM" id="SSF117281">
    <property type="entry name" value="Kelch motif"/>
    <property type="match status" value="1"/>
</dbReference>
<dbReference type="Proteomes" id="UP000294616">
    <property type="component" value="Unassembled WGS sequence"/>
</dbReference>
<evidence type="ECO:0000256" key="10">
    <source>
        <dbReference type="ARBA" id="ARBA00023201"/>
    </source>
</evidence>
<dbReference type="AlphaFoldDB" id="A0A4R1LRA3"/>
<dbReference type="InterPro" id="IPR038377">
    <property type="entry name" value="Na/Glc_symporter_sf"/>
</dbReference>
<feature type="transmembrane region" description="Helical" evidence="11">
    <location>
        <begin position="624"/>
        <end position="649"/>
    </location>
</feature>
<dbReference type="InterPro" id="IPR051163">
    <property type="entry name" value="Sodium:Solute_Symporter_SSF"/>
</dbReference>
<evidence type="ECO:0000256" key="8">
    <source>
        <dbReference type="ARBA" id="ARBA00023065"/>
    </source>
</evidence>
<keyword evidence="8" id="KW-0406">Ion transport</keyword>
<evidence type="ECO:0000313" key="13">
    <source>
        <dbReference type="EMBL" id="TCK80844.1"/>
    </source>
</evidence>
<sequence length="839" mass="91375">MIKASFFCFINIILFMASSPLFAQDTKYISWQSAKDIPDNIGFAGSFAGVSNDALLVAGGANFPDGGAPWTGSEKVWHDQVYALDQPEGEWKLVGQLPMPLGYGVSISWNGKIILIGGSNAEGHHSEVYIMTYSEGSVNYEKLPDLPQPLANSTGVLLNNKIYILGGIRYPDSKEAGQNFWTLDLGNLAQGWKINETWPGPTRMLSVAGVQDNAIYLFSGVYLNEGKREYLKDAYRFTEKEGWSKLAELPVSVAGAPNPALSAGQSNLIVFGGDDGSNVNLDPAVNSHPGFSKDIFSYNIITNTWGKIGSFPDLAPVTTPMVEWKGKIVIPGGEVKPSIRTNKVWFGEPLNSTGAFKGWDWTVLGIYFLLTLGIGVFASRGMNGTTADFFLAEGKIPGWAAGLSIFGTVLSALTFIAIPAKAYATNWVYFMNNMMIVAVAPLIVYFYLPYFRKLKVTSIYEYLEVRFNRPIKLLASLTFLLFQLGRLGVVIYLPSLVLSSIIGIDLTTCIIVTSLITTVYCFFGGIEAVVWTDVMQVVVLLGGALASLIFIVFSIDGGFSAFFSEAADNNKFQWAILESTITEPVLWVVLVGGFLSQLVTFSSDQVVVQRYLTTSSEKEARKSIYVNALLTIPASIIFFGVGTALWVYFKHHPAVVNPFGRTDDIFPGFITNQLPSGLSGLVIAGVFAATMSTISSSMNSMATVITKDFFVLLKPNSSDKKQFDFARITTVCLGLMGAIVSIYIASLQNSSIWDQYITIIGLLGGCLAGMFTAGIFFPRINSTGMLVGFIFSAIVLYIVHQANLVNFFLYPAIAIFVSVGVAYLVSLFFPVKKIEKGIL</sequence>
<feature type="transmembrane region" description="Helical" evidence="11">
    <location>
        <begin position="501"/>
        <end position="526"/>
    </location>
</feature>
<dbReference type="InterPro" id="IPR056734">
    <property type="entry name" value="NANM"/>
</dbReference>
<feature type="transmembrane region" description="Helical" evidence="11">
    <location>
        <begin position="756"/>
        <end position="777"/>
    </location>
</feature>
<keyword evidence="3" id="KW-0813">Transport</keyword>
<dbReference type="GO" id="GO:0006814">
    <property type="term" value="P:sodium ion transport"/>
    <property type="evidence" value="ECO:0007669"/>
    <property type="project" value="UniProtKB-KW"/>
</dbReference>
<comment type="subcellular location">
    <subcellularLocation>
        <location evidence="1">Cell membrane</location>
        <topology evidence="1">Multi-pass membrane protein</topology>
    </subcellularLocation>
</comment>
<evidence type="ECO:0000256" key="12">
    <source>
        <dbReference type="SAM" id="SignalP"/>
    </source>
</evidence>
<evidence type="ECO:0000256" key="4">
    <source>
        <dbReference type="ARBA" id="ARBA00022475"/>
    </source>
</evidence>
<feature type="transmembrane region" description="Helical" evidence="11">
    <location>
        <begin position="584"/>
        <end position="603"/>
    </location>
</feature>
<dbReference type="OrthoDB" id="9803597at2"/>
<evidence type="ECO:0000313" key="14">
    <source>
        <dbReference type="Proteomes" id="UP000294616"/>
    </source>
</evidence>
<comment type="similarity">
    <text evidence="2">Belongs to the sodium:solute symporter (SSF) (TC 2.A.21) family.</text>
</comment>
<reference evidence="13 14" key="1">
    <citation type="submission" date="2019-03" db="EMBL/GenBank/DDBJ databases">
        <title>Genomic Encyclopedia of Archaeal and Bacterial Type Strains, Phase II (KMG-II): from individual species to whole genera.</title>
        <authorList>
            <person name="Goeker M."/>
        </authorList>
    </citation>
    <scope>NUCLEOTIDE SEQUENCE [LARGE SCALE GENOMIC DNA]</scope>
    <source>
        <strain evidence="13 14">DSM 22554</strain>
    </source>
</reference>
<dbReference type="Pfam" id="PF00474">
    <property type="entry name" value="SSF"/>
    <property type="match status" value="1"/>
</dbReference>
<gene>
    <name evidence="13" type="ORF">C8N28_2598</name>
</gene>
<evidence type="ECO:0000256" key="9">
    <source>
        <dbReference type="ARBA" id="ARBA00023136"/>
    </source>
</evidence>
<evidence type="ECO:0000256" key="6">
    <source>
        <dbReference type="ARBA" id="ARBA00022989"/>
    </source>
</evidence>
<dbReference type="Gene3D" id="1.20.1730.10">
    <property type="entry name" value="Sodium/glucose cotransporter"/>
    <property type="match status" value="1"/>
</dbReference>
<keyword evidence="12" id="KW-0732">Signal</keyword>
<name>A0A4R1LRA3_9SPHI</name>
<evidence type="ECO:0000256" key="7">
    <source>
        <dbReference type="ARBA" id="ARBA00023053"/>
    </source>
</evidence>
<dbReference type="PANTHER" id="PTHR42985">
    <property type="entry name" value="SODIUM-COUPLED MONOCARBOXYLATE TRANSPORTER"/>
    <property type="match status" value="1"/>
</dbReference>
<evidence type="ECO:0000256" key="2">
    <source>
        <dbReference type="ARBA" id="ARBA00006434"/>
    </source>
</evidence>
<feature type="chain" id="PRO_5020186340" evidence="12">
    <location>
        <begin position="24"/>
        <end position="839"/>
    </location>
</feature>
<dbReference type="GO" id="GO:0015293">
    <property type="term" value="F:symporter activity"/>
    <property type="evidence" value="ECO:0007669"/>
    <property type="project" value="TreeGrafter"/>
</dbReference>
<dbReference type="Gene3D" id="2.120.10.80">
    <property type="entry name" value="Kelch-type beta propeller"/>
    <property type="match status" value="1"/>
</dbReference>
<feature type="transmembrane region" description="Helical" evidence="11">
    <location>
        <begin position="725"/>
        <end position="744"/>
    </location>
</feature>
<dbReference type="CDD" id="cd11495">
    <property type="entry name" value="SLC5sbd_NIS-like_u3"/>
    <property type="match status" value="1"/>
</dbReference>
<feature type="transmembrane region" description="Helical" evidence="11">
    <location>
        <begin position="784"/>
        <end position="802"/>
    </location>
</feature>
<evidence type="ECO:0000256" key="1">
    <source>
        <dbReference type="ARBA" id="ARBA00004651"/>
    </source>
</evidence>
<organism evidence="13 14">
    <name type="scientific">Albibacterium bauzanense</name>
    <dbReference type="NCBI Taxonomy" id="653929"/>
    <lineage>
        <taxon>Bacteria</taxon>
        <taxon>Pseudomonadati</taxon>
        <taxon>Bacteroidota</taxon>
        <taxon>Sphingobacteriia</taxon>
        <taxon>Sphingobacteriales</taxon>
        <taxon>Sphingobacteriaceae</taxon>
        <taxon>Albibacterium</taxon>
    </lineage>
</organism>
<dbReference type="PROSITE" id="PS50283">
    <property type="entry name" value="NA_SOLUT_SYMP_3"/>
    <property type="match status" value="1"/>
</dbReference>
<protein>
    <submittedName>
        <fullName evidence="13">SSS family transporter</fullName>
    </submittedName>
</protein>
<evidence type="ECO:0000256" key="11">
    <source>
        <dbReference type="SAM" id="Phobius"/>
    </source>
</evidence>
<keyword evidence="6 11" id="KW-1133">Transmembrane helix</keyword>
<accession>A0A4R1LRA3</accession>
<dbReference type="RefSeq" id="WP_132225534.1">
    <property type="nucleotide sequence ID" value="NZ_SMGO01000003.1"/>
</dbReference>
<keyword evidence="9 11" id="KW-0472">Membrane</keyword>
<proteinExistence type="inferred from homology"/>
<keyword evidence="7" id="KW-0915">Sodium</keyword>
<feature type="transmembrane region" description="Helical" evidence="11">
    <location>
        <begin position="399"/>
        <end position="418"/>
    </location>
</feature>
<feature type="transmembrane region" description="Helical" evidence="11">
    <location>
        <begin position="430"/>
        <end position="450"/>
    </location>
</feature>